<organism evidence="1 2">
    <name type="scientific">Dubosiella muris</name>
    <dbReference type="NCBI Taxonomy" id="3038133"/>
    <lineage>
        <taxon>Bacteria</taxon>
        <taxon>Bacillati</taxon>
        <taxon>Bacillota</taxon>
        <taxon>Erysipelotrichia</taxon>
        <taxon>Erysipelotrichales</taxon>
        <taxon>Erysipelotrichaceae</taxon>
        <taxon>Dubosiella</taxon>
    </lineage>
</organism>
<accession>A0AC61R583</accession>
<name>A0AC61R583_9FIRM</name>
<keyword evidence="2" id="KW-1185">Reference proteome</keyword>
<evidence type="ECO:0000313" key="2">
    <source>
        <dbReference type="Proteomes" id="UP000308836"/>
    </source>
</evidence>
<sequence length="250" mass="28151">MKILASDFDGTFYVDSAFDPADLEAVKAFQKAGNLFGFCTGRPLNGITPFFDQWDFRPDFYIVNTGSVVLDKEMHYLLQNRIDTGLVKDLVREYKDEHFFIHSKDNYFTTLPKRPGDKDSMITHIEDVRALDGEWINSFSFFFDTEQSARAHKQEVEEKTGLSVYINNTILDCIPKGCSKATGLDVLVRHLGVSAADVYTIGDSFNDLPMIVYNENGATFHRSPQEVQAQAGAVVGSVAEWIHRILEADS</sequence>
<proteinExistence type="predicted"/>
<protein>
    <submittedName>
        <fullName evidence="1">HAD family phosphatase</fullName>
    </submittedName>
</protein>
<dbReference type="EMBL" id="SRYG01000021">
    <property type="protein sequence ID" value="TGY65175.1"/>
    <property type="molecule type" value="Genomic_DNA"/>
</dbReference>
<comment type="caution">
    <text evidence="1">The sequence shown here is derived from an EMBL/GenBank/DDBJ whole genome shotgun (WGS) entry which is preliminary data.</text>
</comment>
<evidence type="ECO:0000313" key="1">
    <source>
        <dbReference type="EMBL" id="TGY65175.1"/>
    </source>
</evidence>
<reference evidence="1" key="1">
    <citation type="submission" date="2019-04" db="EMBL/GenBank/DDBJ databases">
        <title>Microbes associate with the intestines of laboratory mice.</title>
        <authorList>
            <person name="Navarre W."/>
            <person name="Wong E."/>
            <person name="Huang K."/>
            <person name="Tropini C."/>
            <person name="Ng K."/>
            <person name="Yu B."/>
        </authorList>
    </citation>
    <scope>NUCLEOTIDE SEQUENCE</scope>
    <source>
        <strain evidence="1">NM09_H32</strain>
    </source>
</reference>
<gene>
    <name evidence="1" type="ORF">E5336_09735</name>
</gene>
<dbReference type="Proteomes" id="UP000308836">
    <property type="component" value="Unassembled WGS sequence"/>
</dbReference>